<gene>
    <name evidence="8" type="ORF">AMTR_s00001p00269630</name>
</gene>
<comment type="subcellular location">
    <subcellularLocation>
        <location evidence="1">Membrane</location>
        <topology evidence="1">Single-pass membrane protein</topology>
    </subcellularLocation>
</comment>
<dbReference type="SMART" id="SM00369">
    <property type="entry name" value="LRR_TYP"/>
    <property type="match status" value="7"/>
</dbReference>
<keyword evidence="9" id="KW-1185">Reference proteome</keyword>
<evidence type="ECO:0000256" key="4">
    <source>
        <dbReference type="ARBA" id="ARBA00022737"/>
    </source>
</evidence>
<keyword evidence="3" id="KW-0812">Transmembrane</keyword>
<feature type="chain" id="PRO_5004806663" description="Leucine-rich repeat-containing N-terminal plant-type domain-containing protein" evidence="7">
    <location>
        <begin position="19"/>
        <end position="404"/>
    </location>
</feature>
<dbReference type="GO" id="GO:0016020">
    <property type="term" value="C:membrane"/>
    <property type="evidence" value="ECO:0007669"/>
    <property type="project" value="UniProtKB-SubCell"/>
</dbReference>
<dbReference type="OMA" id="CDHIFSD"/>
<keyword evidence="4" id="KW-0677">Repeat</keyword>
<name>W1NL51_AMBTC</name>
<dbReference type="SUPFAM" id="SSF52058">
    <property type="entry name" value="L domain-like"/>
    <property type="match status" value="1"/>
</dbReference>
<dbReference type="OrthoDB" id="676979at2759"/>
<sequence>MARSTVLWCALFIVVAECGTLDGDVQGLMQLRDGVESASITPGSCLASWDFTLDPCDSLFGERFTCGFRCEQGRVTEITLDGAGYSGSLAPGVGSLLALKTLDLSNNALSGPLPSSLSKLTSLQRLVLSRNAFSGQIPPAISSLASLEELYLDNNRFQGLISPSLTAFHGLRRLELQNNALSGVLPDMSALPNLYFLDASDNQISGGIAGLPPSLVELSMRNNKLEGDLPENLGDLKWLQVMDLSHNQLSGALPSVLFEHPSLQQLTLSHNAFSQLQVPSNFGASSELIAVDLGYNKIQGLLPVFVTMMPKLSALSLESNCFTGLVPAEYAVKAAAVPGVVRLLLSGNYLYGPIPSSFMILKPDSVTVSLVDNCFMRCPASFFFCQGGAQKTLSACRNFSPAIP</sequence>
<keyword evidence="6" id="KW-0472">Membrane</keyword>
<evidence type="ECO:0000256" key="3">
    <source>
        <dbReference type="ARBA" id="ARBA00022692"/>
    </source>
</evidence>
<dbReference type="FunFam" id="3.80.10.10:FF:000095">
    <property type="entry name" value="LRR receptor-like serine/threonine-protein kinase GSO1"/>
    <property type="match status" value="1"/>
</dbReference>
<evidence type="ECO:0000256" key="7">
    <source>
        <dbReference type="SAM" id="SignalP"/>
    </source>
</evidence>
<keyword evidence="2" id="KW-0433">Leucine-rich repeat</keyword>
<evidence type="ECO:0000256" key="6">
    <source>
        <dbReference type="ARBA" id="ARBA00023136"/>
    </source>
</evidence>
<dbReference type="PANTHER" id="PTHR48009:SF7">
    <property type="entry name" value="LEUCINE-RICH REPEAT (LRR) FAMILY PROTEIN"/>
    <property type="match status" value="1"/>
</dbReference>
<dbReference type="InterPro" id="IPR032675">
    <property type="entry name" value="LRR_dom_sf"/>
</dbReference>
<dbReference type="KEGG" id="atr:18424502"/>
<dbReference type="InterPro" id="IPR053213">
    <property type="entry name" value="RLP29"/>
</dbReference>
<feature type="signal peptide" evidence="7">
    <location>
        <begin position="1"/>
        <end position="18"/>
    </location>
</feature>
<dbReference type="PRINTS" id="PR00019">
    <property type="entry name" value="LEURICHRPT"/>
</dbReference>
<dbReference type="Proteomes" id="UP000017836">
    <property type="component" value="Unassembled WGS sequence"/>
</dbReference>
<evidence type="ECO:0000313" key="8">
    <source>
        <dbReference type="EMBL" id="ERM96567.1"/>
    </source>
</evidence>
<proteinExistence type="predicted"/>
<keyword evidence="5" id="KW-1133">Transmembrane helix</keyword>
<reference evidence="9" key="1">
    <citation type="journal article" date="2013" name="Science">
        <title>The Amborella genome and the evolution of flowering plants.</title>
        <authorList>
            <consortium name="Amborella Genome Project"/>
        </authorList>
    </citation>
    <scope>NUCLEOTIDE SEQUENCE [LARGE SCALE GENOMIC DNA]</scope>
</reference>
<dbReference type="STRING" id="13333.W1NL51"/>
<dbReference type="EMBL" id="KI397142">
    <property type="protein sequence ID" value="ERM96567.1"/>
    <property type="molecule type" value="Genomic_DNA"/>
</dbReference>
<dbReference type="Pfam" id="PF13855">
    <property type="entry name" value="LRR_8"/>
    <property type="match status" value="2"/>
</dbReference>
<dbReference type="InterPro" id="IPR003591">
    <property type="entry name" value="Leu-rich_rpt_typical-subtyp"/>
</dbReference>
<protein>
    <recommendedName>
        <fullName evidence="10">Leucine-rich repeat-containing N-terminal plant-type domain-containing protein</fullName>
    </recommendedName>
</protein>
<keyword evidence="7" id="KW-0732">Signal</keyword>
<accession>W1NL51</accession>
<dbReference type="InterPro" id="IPR001611">
    <property type="entry name" value="Leu-rich_rpt"/>
</dbReference>
<evidence type="ECO:0000256" key="1">
    <source>
        <dbReference type="ARBA" id="ARBA00004167"/>
    </source>
</evidence>
<evidence type="ECO:0000313" key="9">
    <source>
        <dbReference type="Proteomes" id="UP000017836"/>
    </source>
</evidence>
<dbReference type="AlphaFoldDB" id="W1NL51"/>
<evidence type="ECO:0000256" key="2">
    <source>
        <dbReference type="ARBA" id="ARBA00022614"/>
    </source>
</evidence>
<organism evidence="8 9">
    <name type="scientific">Amborella trichopoda</name>
    <dbReference type="NCBI Taxonomy" id="13333"/>
    <lineage>
        <taxon>Eukaryota</taxon>
        <taxon>Viridiplantae</taxon>
        <taxon>Streptophyta</taxon>
        <taxon>Embryophyta</taxon>
        <taxon>Tracheophyta</taxon>
        <taxon>Spermatophyta</taxon>
        <taxon>Magnoliopsida</taxon>
        <taxon>Amborellales</taxon>
        <taxon>Amborellaceae</taxon>
        <taxon>Amborella</taxon>
    </lineage>
</organism>
<dbReference type="HOGENOM" id="CLU_000288_18_22_1"/>
<dbReference type="Gene3D" id="3.80.10.10">
    <property type="entry name" value="Ribonuclease Inhibitor"/>
    <property type="match status" value="3"/>
</dbReference>
<evidence type="ECO:0008006" key="10">
    <source>
        <dbReference type="Google" id="ProtNLM"/>
    </source>
</evidence>
<dbReference type="PANTHER" id="PTHR48009">
    <property type="entry name" value="LEUCINE-RICH REPEAT (LRR) FAMILY PROTEIN"/>
    <property type="match status" value="1"/>
</dbReference>
<dbReference type="Gramene" id="ERM96567">
    <property type="protein sequence ID" value="ERM96567"/>
    <property type="gene ID" value="AMTR_s00001p00269630"/>
</dbReference>
<evidence type="ECO:0000256" key="5">
    <source>
        <dbReference type="ARBA" id="ARBA00022989"/>
    </source>
</evidence>
<dbReference type="eggNOG" id="KOG0619">
    <property type="taxonomic scope" value="Eukaryota"/>
</dbReference>